<protein>
    <submittedName>
        <fullName evidence="2">Uncharacterized protein</fullName>
    </submittedName>
</protein>
<evidence type="ECO:0000313" key="2">
    <source>
        <dbReference type="EMBL" id="VVJ18947.1"/>
    </source>
</evidence>
<proteinExistence type="predicted"/>
<feature type="coiled-coil region" evidence="1">
    <location>
        <begin position="49"/>
        <end position="76"/>
    </location>
</feature>
<dbReference type="Gene3D" id="1.10.287.1060">
    <property type="entry name" value="ESAT-6-like"/>
    <property type="match status" value="1"/>
</dbReference>
<accession>A0A6I8LSQ7</accession>
<reference evidence="2 3" key="1">
    <citation type="submission" date="2019-09" db="EMBL/GenBank/DDBJ databases">
        <authorList>
            <person name="Leyn A S."/>
        </authorList>
    </citation>
    <scope>NUCLEOTIDE SEQUENCE [LARGE SCALE GENOMIC DNA]</scope>
    <source>
        <strain evidence="2">AA231_1</strain>
    </source>
</reference>
<dbReference type="EMBL" id="CABVGP010000001">
    <property type="protein sequence ID" value="VVJ18947.1"/>
    <property type="molecule type" value="Genomic_DNA"/>
</dbReference>
<gene>
    <name evidence="2" type="ORF">AA23TX_03968</name>
</gene>
<organism evidence="2 3">
    <name type="scientific">Amycolatopsis camponoti</name>
    <dbReference type="NCBI Taxonomy" id="2606593"/>
    <lineage>
        <taxon>Bacteria</taxon>
        <taxon>Bacillati</taxon>
        <taxon>Actinomycetota</taxon>
        <taxon>Actinomycetes</taxon>
        <taxon>Pseudonocardiales</taxon>
        <taxon>Pseudonocardiaceae</taxon>
        <taxon>Amycolatopsis</taxon>
    </lineage>
</organism>
<dbReference type="AlphaFoldDB" id="A0A6I8LSQ7"/>
<dbReference type="RefSeq" id="WP_155543872.1">
    <property type="nucleotide sequence ID" value="NZ_CABVGP010000001.1"/>
</dbReference>
<evidence type="ECO:0000313" key="3">
    <source>
        <dbReference type="Proteomes" id="UP000399805"/>
    </source>
</evidence>
<keyword evidence="1" id="KW-0175">Coiled coil</keyword>
<sequence>MNFLAAVITAVERDHRTFRASARSLMATWRDPHAERFEREVLATLDQDSAAVLNALRDAESALARAEQALRGAGESLAP</sequence>
<evidence type="ECO:0000256" key="1">
    <source>
        <dbReference type="SAM" id="Coils"/>
    </source>
</evidence>
<dbReference type="Proteomes" id="UP000399805">
    <property type="component" value="Unassembled WGS sequence"/>
</dbReference>
<name>A0A6I8LSQ7_9PSEU</name>
<keyword evidence="3" id="KW-1185">Reference proteome</keyword>